<name>A0A0N4WPG8_HAEPC</name>
<accession>A0A0N4WPG8</accession>
<evidence type="ECO:0000313" key="1">
    <source>
        <dbReference type="WBParaSite" id="HPLM_0001326801-mRNA-1"/>
    </source>
</evidence>
<sequence length="41" mass="4363">LIRRTPLIDTPTKATAVAVSEVVTSHVAPPRSTSEQLAFDS</sequence>
<protein>
    <submittedName>
        <fullName evidence="1">Transposase</fullName>
    </submittedName>
</protein>
<reference evidence="1" key="1">
    <citation type="submission" date="2017-02" db="UniProtKB">
        <authorList>
            <consortium name="WormBaseParasite"/>
        </authorList>
    </citation>
    <scope>IDENTIFICATION</scope>
</reference>
<organism evidence="1">
    <name type="scientific">Haemonchus placei</name>
    <name type="common">Barber's pole worm</name>
    <dbReference type="NCBI Taxonomy" id="6290"/>
    <lineage>
        <taxon>Eukaryota</taxon>
        <taxon>Metazoa</taxon>
        <taxon>Ecdysozoa</taxon>
        <taxon>Nematoda</taxon>
        <taxon>Chromadorea</taxon>
        <taxon>Rhabditida</taxon>
        <taxon>Rhabditina</taxon>
        <taxon>Rhabditomorpha</taxon>
        <taxon>Strongyloidea</taxon>
        <taxon>Trichostrongylidae</taxon>
        <taxon>Haemonchus</taxon>
    </lineage>
</organism>
<proteinExistence type="predicted"/>
<dbReference type="WBParaSite" id="HPLM_0001326801-mRNA-1">
    <property type="protein sequence ID" value="HPLM_0001326801-mRNA-1"/>
    <property type="gene ID" value="HPLM_0001326801"/>
</dbReference>
<dbReference type="AlphaFoldDB" id="A0A0N4WPG8"/>